<geneLocation type="plasmid" evidence="5">
    <name>unnamed3</name>
</geneLocation>
<dbReference type="NCBIfam" id="NF033545">
    <property type="entry name" value="transpos_IS630"/>
    <property type="match status" value="1"/>
</dbReference>
<feature type="coiled-coil region" evidence="1">
    <location>
        <begin position="321"/>
        <end position="348"/>
    </location>
</feature>
<evidence type="ECO:0000313" key="3">
    <source>
        <dbReference type="EMBL" id="ANY80627.1"/>
    </source>
</evidence>
<reference evidence="4" key="1">
    <citation type="submission" date="2016-07" db="EMBL/GenBank/DDBJ databases">
        <title>Microvirga ossetica sp. nov. a new species of rhizobia isolated from root nodules of the legume species Vicia alpestris Steven originated from North Ossetia region in the Caucasus.</title>
        <authorList>
            <person name="Safronova V.I."/>
            <person name="Kuznetsova I.G."/>
            <person name="Sazanova A.L."/>
            <person name="Belimov A."/>
            <person name="Andronov E."/>
            <person name="Osledkin Y.S."/>
            <person name="Onishchuk O.P."/>
            <person name="Kurchak O.N."/>
            <person name="Shaposhnikov A.I."/>
            <person name="Willems A."/>
            <person name="Tikhonovich I.A."/>
        </authorList>
    </citation>
    <scope>NUCLEOTIDE SEQUENCE [LARGE SCALE GENOMIC DNA]</scope>
    <source>
        <strain evidence="4">V5/3M</strain>
        <plasmid evidence="5">unnamed3</plasmid>
    </source>
</reference>
<evidence type="ECO:0000259" key="2">
    <source>
        <dbReference type="Pfam" id="PF13358"/>
    </source>
</evidence>
<dbReference type="RefSeq" id="WP_099511657.1">
    <property type="nucleotide sequence ID" value="NZ_CP016616.1"/>
</dbReference>
<dbReference type="KEGG" id="moc:BB934_35665"/>
<accession>A0A1B2ELE0</accession>
<dbReference type="InterPro" id="IPR047655">
    <property type="entry name" value="Transpos_IS630-like"/>
</dbReference>
<dbReference type="InterPro" id="IPR038717">
    <property type="entry name" value="Tc1-like_DDE_dom"/>
</dbReference>
<dbReference type="SUPFAM" id="SSF46689">
    <property type="entry name" value="Homeodomain-like"/>
    <property type="match status" value="1"/>
</dbReference>
<dbReference type="EMBL" id="CP016618">
    <property type="protein sequence ID" value="ANY83596.1"/>
    <property type="molecule type" value="Genomic_DNA"/>
</dbReference>
<dbReference type="KEGG" id="moc:BB934_22320"/>
<name>A0A1B2ELE0_9HYPH</name>
<dbReference type="KEGG" id="moc:BB934_22405"/>
<gene>
    <name evidence="3" type="ORF">BB934_22320</name>
    <name evidence="4" type="ORF">BB934_22405</name>
    <name evidence="5" type="ORF">BB934_35665</name>
</gene>
<keyword evidence="5" id="KW-0614">Plasmid</keyword>
<evidence type="ECO:0000313" key="4">
    <source>
        <dbReference type="EMBL" id="ANY80642.1"/>
    </source>
</evidence>
<protein>
    <submittedName>
        <fullName evidence="4">Transposase</fullName>
    </submittedName>
</protein>
<dbReference type="AlphaFoldDB" id="A0A1B2ELE0"/>
<dbReference type="EMBL" id="CP016616">
    <property type="protein sequence ID" value="ANY80642.1"/>
    <property type="molecule type" value="Genomic_DNA"/>
</dbReference>
<evidence type="ECO:0000313" key="5">
    <source>
        <dbReference type="EMBL" id="ANY83596.1"/>
    </source>
</evidence>
<evidence type="ECO:0000256" key="1">
    <source>
        <dbReference type="SAM" id="Coils"/>
    </source>
</evidence>
<dbReference type="OrthoDB" id="2375382at2"/>
<organism evidence="4">
    <name type="scientific">Microvirga ossetica</name>
    <dbReference type="NCBI Taxonomy" id="1882682"/>
    <lineage>
        <taxon>Bacteria</taxon>
        <taxon>Pseudomonadati</taxon>
        <taxon>Pseudomonadota</taxon>
        <taxon>Alphaproteobacteria</taxon>
        <taxon>Hyphomicrobiales</taxon>
        <taxon>Methylobacteriaceae</taxon>
        <taxon>Microvirga</taxon>
    </lineage>
</organism>
<proteinExistence type="predicted"/>
<dbReference type="Pfam" id="PF13358">
    <property type="entry name" value="DDE_3"/>
    <property type="match status" value="1"/>
</dbReference>
<sequence>MNICYRVELSEAERANLQAMLSGGKQAARTLKRAQILLAADAGVPDETIAQSIAVGGATVYRTKRRFVEGNLERALSEEPRPGAARKLSGPEEALLVATACAKPPAGRARWTLELLAGEIVRLTQHESLSRETLRRRLCENALKPWRQKMWCVPKIDGEYVARMEDVLDLYAEPSDPQHPVVCFDESPVQLIGETRQPLPATPGQIERVDYEYRRCGTVNLFVVLDAHRPWRRVKVSEQRTACDFARCMRELVDVDFPQAERIRVVMDNLSTHTPGSLYQAFPPDEAHRLLQHLEFHYTPKHASWLNMVEIEIGVLKGQCLDRRIDTREELEREIAAWERERNAAGARITWMFTTEKARAKMGRAYPKPGPLEPLAKRS</sequence>
<dbReference type="EMBL" id="CP016616">
    <property type="protein sequence ID" value="ANY80627.1"/>
    <property type="molecule type" value="Genomic_DNA"/>
</dbReference>
<dbReference type="Pfam" id="PF13565">
    <property type="entry name" value="HTH_32"/>
    <property type="match status" value="1"/>
</dbReference>
<dbReference type="InterPro" id="IPR009057">
    <property type="entry name" value="Homeodomain-like_sf"/>
</dbReference>
<feature type="domain" description="Tc1-like transposase DDE" evidence="2">
    <location>
        <begin position="180"/>
        <end position="331"/>
    </location>
</feature>
<keyword evidence="1" id="KW-0175">Coiled coil</keyword>